<feature type="transmembrane region" description="Helical" evidence="1">
    <location>
        <begin position="118"/>
        <end position="135"/>
    </location>
</feature>
<reference evidence="2" key="1">
    <citation type="submission" date="2024-07" db="EMBL/GenBank/DDBJ databases">
        <authorList>
            <person name="Li X.-J."/>
            <person name="Wang X."/>
        </authorList>
    </citation>
    <scope>NUCLEOTIDE SEQUENCE</scope>
    <source>
        <strain evidence="2">HSP-334</strain>
    </source>
</reference>
<proteinExistence type="predicted"/>
<feature type="transmembrane region" description="Helical" evidence="1">
    <location>
        <begin position="60"/>
        <end position="78"/>
    </location>
</feature>
<feature type="transmembrane region" description="Helical" evidence="1">
    <location>
        <begin position="33"/>
        <end position="54"/>
    </location>
</feature>
<name>A0AB39VIF2_9FUSO</name>
<keyword evidence="1" id="KW-1133">Transmembrane helix</keyword>
<sequence length="163" mass="19181">MFNKIFKEFLNTKKYILKDKNPERLEVISKKDIINSIIESIVYTVLILIIFYFLPFTREQFFGLNLHPLVIMVALISLRHGIYAGFVSSFIAMTGYLTAYIISGADMILFFMKFQYNKFFVIFLFVAMILGKFQANRKAYEEESNNSVKKKEKWCKKNSNSIF</sequence>
<dbReference type="EMBL" id="CP165644">
    <property type="protein sequence ID" value="XDU67480.1"/>
    <property type="molecule type" value="Genomic_DNA"/>
</dbReference>
<evidence type="ECO:0000256" key="1">
    <source>
        <dbReference type="SAM" id="Phobius"/>
    </source>
</evidence>
<dbReference type="AlphaFoldDB" id="A0AB39VIF2"/>
<organism evidence="2">
    <name type="scientific">Leptotrichia rugosa</name>
    <dbReference type="NCBI Taxonomy" id="3239302"/>
    <lineage>
        <taxon>Bacteria</taxon>
        <taxon>Fusobacteriati</taxon>
        <taxon>Fusobacteriota</taxon>
        <taxon>Fusobacteriia</taxon>
        <taxon>Fusobacteriales</taxon>
        <taxon>Leptotrichiaceae</taxon>
        <taxon>Leptotrichia</taxon>
    </lineage>
</organism>
<keyword evidence="1" id="KW-0472">Membrane</keyword>
<protein>
    <submittedName>
        <fullName evidence="2">Uncharacterized protein</fullName>
    </submittedName>
</protein>
<feature type="transmembrane region" description="Helical" evidence="1">
    <location>
        <begin position="90"/>
        <end position="112"/>
    </location>
</feature>
<accession>A0AB39VIF2</accession>
<dbReference type="RefSeq" id="WP_369711666.1">
    <property type="nucleotide sequence ID" value="NZ_CP165644.1"/>
</dbReference>
<dbReference type="KEGG" id="lrug:AB8B22_03420"/>
<evidence type="ECO:0000313" key="2">
    <source>
        <dbReference type="EMBL" id="XDU67480.1"/>
    </source>
</evidence>
<keyword evidence="1" id="KW-0812">Transmembrane</keyword>
<gene>
    <name evidence="2" type="ORF">AB8B22_03420</name>
</gene>